<dbReference type="EMBL" id="JALLBG020000097">
    <property type="protein sequence ID" value="KAL3765212.1"/>
    <property type="molecule type" value="Genomic_DNA"/>
</dbReference>
<name>A0ABD3MP05_9STRA</name>
<accession>A0ABD3MP05</accession>
<evidence type="ECO:0000313" key="2">
    <source>
        <dbReference type="EMBL" id="KAL3765212.1"/>
    </source>
</evidence>
<proteinExistence type="predicted"/>
<evidence type="ECO:0000256" key="1">
    <source>
        <dbReference type="SAM" id="MobiDB-lite"/>
    </source>
</evidence>
<dbReference type="Proteomes" id="UP001530293">
    <property type="component" value="Unassembled WGS sequence"/>
</dbReference>
<organism evidence="2 3">
    <name type="scientific">Discostella pseudostelligera</name>
    <dbReference type="NCBI Taxonomy" id="259834"/>
    <lineage>
        <taxon>Eukaryota</taxon>
        <taxon>Sar</taxon>
        <taxon>Stramenopiles</taxon>
        <taxon>Ochrophyta</taxon>
        <taxon>Bacillariophyta</taxon>
        <taxon>Coscinodiscophyceae</taxon>
        <taxon>Thalassiosirophycidae</taxon>
        <taxon>Stephanodiscales</taxon>
        <taxon>Stephanodiscaceae</taxon>
        <taxon>Discostella</taxon>
    </lineage>
</organism>
<sequence>MFLPWTKKQSTTATTNASDGLDRGVTAIPTTNSNTGSNSFSQLFGGKGKRSRNEVQVIPNPCLPPAPEPQPSTAFFSTPSSPSASMSNQPNSFDGNVTPTQEFVNDWEVEIVPVPPKPALRSRTMSFSKLRSSRKVSSSSSSPSQIEEPAAMENEHNNCAPEMPNHFYNCVVIADGVLKAASDTVLDMIVKTITVADGACNFNGSTQTQTSVKA</sequence>
<feature type="compositionally biased region" description="Pro residues" evidence="1">
    <location>
        <begin position="61"/>
        <end position="70"/>
    </location>
</feature>
<comment type="caution">
    <text evidence="2">The sequence shown here is derived from an EMBL/GenBank/DDBJ whole genome shotgun (WGS) entry which is preliminary data.</text>
</comment>
<reference evidence="2 3" key="1">
    <citation type="submission" date="2024-10" db="EMBL/GenBank/DDBJ databases">
        <title>Updated reference genomes for cyclostephanoid diatoms.</title>
        <authorList>
            <person name="Roberts W.R."/>
            <person name="Alverson A.J."/>
        </authorList>
    </citation>
    <scope>NUCLEOTIDE SEQUENCE [LARGE SCALE GENOMIC DNA]</scope>
    <source>
        <strain evidence="2 3">AJA232-27</strain>
    </source>
</reference>
<dbReference type="AlphaFoldDB" id="A0ABD3MP05"/>
<feature type="compositionally biased region" description="Low complexity" evidence="1">
    <location>
        <begin position="126"/>
        <end position="144"/>
    </location>
</feature>
<gene>
    <name evidence="2" type="ORF">ACHAWU_010403</name>
</gene>
<keyword evidence="3" id="KW-1185">Reference proteome</keyword>
<evidence type="ECO:0000313" key="3">
    <source>
        <dbReference type="Proteomes" id="UP001530293"/>
    </source>
</evidence>
<feature type="compositionally biased region" description="Low complexity" evidence="1">
    <location>
        <begin position="71"/>
        <end position="92"/>
    </location>
</feature>
<protein>
    <submittedName>
        <fullName evidence="2">Uncharacterized protein</fullName>
    </submittedName>
</protein>
<feature type="region of interest" description="Disordered" evidence="1">
    <location>
        <begin position="1"/>
        <end position="96"/>
    </location>
</feature>
<feature type="region of interest" description="Disordered" evidence="1">
    <location>
        <begin position="118"/>
        <end position="151"/>
    </location>
</feature>
<feature type="compositionally biased region" description="Polar residues" evidence="1">
    <location>
        <begin position="7"/>
        <end position="18"/>
    </location>
</feature>
<feature type="compositionally biased region" description="Low complexity" evidence="1">
    <location>
        <begin position="30"/>
        <end position="39"/>
    </location>
</feature>